<dbReference type="OrthoDB" id="9781904at2"/>
<feature type="domain" description="Histidine kinase/HSP90-like ATPase" evidence="7">
    <location>
        <begin position="508"/>
        <end position="606"/>
    </location>
</feature>
<dbReference type="SUPFAM" id="SSF55781">
    <property type="entry name" value="GAF domain-like"/>
    <property type="match status" value="1"/>
</dbReference>
<dbReference type="InterPro" id="IPR029016">
    <property type="entry name" value="GAF-like_dom_sf"/>
</dbReference>
<organism evidence="8 9">
    <name type="scientific">Neobacillus piezotolerans</name>
    <dbReference type="NCBI Taxonomy" id="2259171"/>
    <lineage>
        <taxon>Bacteria</taxon>
        <taxon>Bacillati</taxon>
        <taxon>Bacillota</taxon>
        <taxon>Bacilli</taxon>
        <taxon>Bacillales</taxon>
        <taxon>Bacillaceae</taxon>
        <taxon>Neobacillus</taxon>
    </lineage>
</organism>
<keyword evidence="6" id="KW-0472">Membrane</keyword>
<evidence type="ECO:0000313" key="8">
    <source>
        <dbReference type="EMBL" id="RDU37397.1"/>
    </source>
</evidence>
<dbReference type="Pfam" id="PF07730">
    <property type="entry name" value="HisKA_3"/>
    <property type="match status" value="1"/>
</dbReference>
<evidence type="ECO:0000256" key="2">
    <source>
        <dbReference type="ARBA" id="ARBA00012438"/>
    </source>
</evidence>
<feature type="transmembrane region" description="Helical" evidence="6">
    <location>
        <begin position="43"/>
        <end position="63"/>
    </location>
</feature>
<name>A0A3D8GSR3_9BACI</name>
<proteinExistence type="predicted"/>
<dbReference type="GO" id="GO:0000155">
    <property type="term" value="F:phosphorelay sensor kinase activity"/>
    <property type="evidence" value="ECO:0007669"/>
    <property type="project" value="InterPro"/>
</dbReference>
<accession>A0A3D8GSR3</accession>
<feature type="transmembrane region" description="Helical" evidence="6">
    <location>
        <begin position="69"/>
        <end position="95"/>
    </location>
</feature>
<dbReference type="Pfam" id="PF13185">
    <property type="entry name" value="GAF_2"/>
    <property type="match status" value="1"/>
</dbReference>
<feature type="transmembrane region" description="Helical" evidence="6">
    <location>
        <begin position="16"/>
        <end position="34"/>
    </location>
</feature>
<dbReference type="InterPro" id="IPR036890">
    <property type="entry name" value="HATPase_C_sf"/>
</dbReference>
<evidence type="ECO:0000256" key="5">
    <source>
        <dbReference type="ARBA" id="ARBA00023012"/>
    </source>
</evidence>
<keyword evidence="4 8" id="KW-0418">Kinase</keyword>
<dbReference type="PANTHER" id="PTHR24421">
    <property type="entry name" value="NITRATE/NITRITE SENSOR PROTEIN NARX-RELATED"/>
    <property type="match status" value="1"/>
</dbReference>
<feature type="transmembrane region" description="Helical" evidence="6">
    <location>
        <begin position="213"/>
        <end position="234"/>
    </location>
</feature>
<dbReference type="AlphaFoldDB" id="A0A3D8GSR3"/>
<keyword evidence="9" id="KW-1185">Reference proteome</keyword>
<keyword evidence="6" id="KW-1133">Transmembrane helix</keyword>
<reference evidence="8 9" key="1">
    <citation type="submission" date="2018-07" db="EMBL/GenBank/DDBJ databases">
        <title>Bacillus sp. YLB-04 draft genome sequence.</title>
        <authorList>
            <person name="Yu L."/>
            <person name="Tang X."/>
        </authorList>
    </citation>
    <scope>NUCLEOTIDE SEQUENCE [LARGE SCALE GENOMIC DNA]</scope>
    <source>
        <strain evidence="8 9">YLB-04</strain>
    </source>
</reference>
<dbReference type="InterPro" id="IPR003594">
    <property type="entry name" value="HATPase_dom"/>
</dbReference>
<comment type="caution">
    <text evidence="8">The sequence shown here is derived from an EMBL/GenBank/DDBJ whole genome shotgun (WGS) entry which is preliminary data.</text>
</comment>
<feature type="transmembrane region" description="Helical" evidence="6">
    <location>
        <begin position="107"/>
        <end position="126"/>
    </location>
</feature>
<dbReference type="InterPro" id="IPR011712">
    <property type="entry name" value="Sig_transdc_His_kin_sub3_dim/P"/>
</dbReference>
<dbReference type="RefSeq" id="WP_115451071.1">
    <property type="nucleotide sequence ID" value="NZ_QNQT01000002.1"/>
</dbReference>
<dbReference type="InterPro" id="IPR050482">
    <property type="entry name" value="Sensor_HK_TwoCompSys"/>
</dbReference>
<dbReference type="Proteomes" id="UP000257144">
    <property type="component" value="Unassembled WGS sequence"/>
</dbReference>
<dbReference type="SMART" id="SM00387">
    <property type="entry name" value="HATPase_c"/>
    <property type="match status" value="1"/>
</dbReference>
<gene>
    <name evidence="8" type="ORF">DRW41_06005</name>
</gene>
<dbReference type="InterPro" id="IPR003018">
    <property type="entry name" value="GAF"/>
</dbReference>
<dbReference type="GO" id="GO:0046983">
    <property type="term" value="F:protein dimerization activity"/>
    <property type="evidence" value="ECO:0007669"/>
    <property type="project" value="InterPro"/>
</dbReference>
<keyword evidence="6" id="KW-0812">Transmembrane</keyword>
<dbReference type="EC" id="2.7.13.3" evidence="2"/>
<dbReference type="CDD" id="cd16917">
    <property type="entry name" value="HATPase_UhpB-NarQ-NarX-like"/>
    <property type="match status" value="1"/>
</dbReference>
<evidence type="ECO:0000256" key="3">
    <source>
        <dbReference type="ARBA" id="ARBA00022679"/>
    </source>
</evidence>
<keyword evidence="5" id="KW-0902">Two-component regulatory system</keyword>
<feature type="transmembrane region" description="Helical" evidence="6">
    <location>
        <begin position="190"/>
        <end position="207"/>
    </location>
</feature>
<keyword evidence="3" id="KW-0808">Transferase</keyword>
<dbReference type="Gene3D" id="1.20.5.1930">
    <property type="match status" value="1"/>
</dbReference>
<evidence type="ECO:0000256" key="6">
    <source>
        <dbReference type="SAM" id="Phobius"/>
    </source>
</evidence>
<evidence type="ECO:0000256" key="1">
    <source>
        <dbReference type="ARBA" id="ARBA00000085"/>
    </source>
</evidence>
<evidence type="ECO:0000313" key="9">
    <source>
        <dbReference type="Proteomes" id="UP000257144"/>
    </source>
</evidence>
<evidence type="ECO:0000259" key="7">
    <source>
        <dbReference type="SMART" id="SM00387"/>
    </source>
</evidence>
<dbReference type="SUPFAM" id="SSF55874">
    <property type="entry name" value="ATPase domain of HSP90 chaperone/DNA topoisomerase II/histidine kinase"/>
    <property type="match status" value="1"/>
</dbReference>
<feature type="transmembrane region" description="Helical" evidence="6">
    <location>
        <begin position="146"/>
        <end position="169"/>
    </location>
</feature>
<comment type="catalytic activity">
    <reaction evidence="1">
        <text>ATP + protein L-histidine = ADP + protein N-phospho-L-histidine.</text>
        <dbReference type="EC" id="2.7.13.3"/>
    </reaction>
</comment>
<evidence type="ECO:0000256" key="4">
    <source>
        <dbReference type="ARBA" id="ARBA00022777"/>
    </source>
</evidence>
<dbReference type="Gene3D" id="3.30.450.40">
    <property type="match status" value="1"/>
</dbReference>
<protein>
    <recommendedName>
        <fullName evidence="2">histidine kinase</fullName>
        <ecNumber evidence="2">2.7.13.3</ecNumber>
    </recommendedName>
</protein>
<dbReference type="Pfam" id="PF02518">
    <property type="entry name" value="HATPase_c"/>
    <property type="match status" value="1"/>
</dbReference>
<dbReference type="EMBL" id="QNQT01000002">
    <property type="protein sequence ID" value="RDU37397.1"/>
    <property type="molecule type" value="Genomic_DNA"/>
</dbReference>
<dbReference type="GO" id="GO:0016020">
    <property type="term" value="C:membrane"/>
    <property type="evidence" value="ECO:0007669"/>
    <property type="project" value="InterPro"/>
</dbReference>
<sequence>MGAKELLKRKEKVSRYSMMGISAVGGLILLDAFLKIKEPNEPLIFCLLVVFLAIIELYPMPVWRGFTTIAFPIVYAIYVMQGIEYAVLAYAFVVFATNLWKRRPLRIVCFNPAQLVISLYGAYLLAEWADVAAGLDVKPAVIGGLLHITFFIIPFYLINNLLVDIILVVRPQPYSLKMWKQKTLQELNSLAVSYIYLVLFIVLGNQNRGEIDVITFFFFFSPLVGFALLSSIIVRLRKEKSKLKALFSISSELNKKIASNDWLGFLGENLPAFLDVDACVLWTKEEGQWVQKFHSGLINEDAGFGEEQLAGLDTVRHLVIYHNSRREPGPAAAFFHDEIRSKMYAPLMLDEEIVGLFVFGRSRTKSFTEDDIQSAVTLANQLAVLIKTKWLFAEEEKRLILEERNRIARDIHDGVAQTLAGAVLNLETAERKFLKAPEDSLKLVQESTDKLRKSLREVRESIYALRPYPTERVGLMTAIQSRVQAIRKEHPVEIDLAKRGTEFELSSMTEKVIFDIFQESVQNALKHAQATKIEVMLSYQRENVFLKIKDNGIGFSLFQAMIKARNEPHFGILHMNEAAERIQASLQVDSKEGAGTEITLTVPRMGIEGGVMNDQAYAGR</sequence>
<dbReference type="Gene3D" id="3.30.565.10">
    <property type="entry name" value="Histidine kinase-like ATPase, C-terminal domain"/>
    <property type="match status" value="1"/>
</dbReference>